<dbReference type="SUPFAM" id="SSF47203">
    <property type="entry name" value="Acyl-CoA dehydrogenase C-terminal domain-like"/>
    <property type="match status" value="1"/>
</dbReference>
<organism evidence="10 11">
    <name type="scientific">Heyndrickxia oleronia</name>
    <dbReference type="NCBI Taxonomy" id="38875"/>
    <lineage>
        <taxon>Bacteria</taxon>
        <taxon>Bacillati</taxon>
        <taxon>Bacillota</taxon>
        <taxon>Bacilli</taxon>
        <taxon>Bacillales</taxon>
        <taxon>Bacillaceae</taxon>
        <taxon>Heyndrickxia</taxon>
    </lineage>
</organism>
<gene>
    <name evidence="10" type="ORF">BWZ43_02190</name>
</gene>
<dbReference type="InterPro" id="IPR009100">
    <property type="entry name" value="AcylCoA_DH/oxidase_NM_dom_sf"/>
</dbReference>
<dbReference type="RefSeq" id="WP_071977176.1">
    <property type="nucleotide sequence ID" value="NZ_CP065424.1"/>
</dbReference>
<dbReference type="PANTHER" id="PTHR43884:SF25">
    <property type="entry name" value="ACYL-COA DEHYDROGENASE YDBM-RELATED"/>
    <property type="match status" value="1"/>
</dbReference>
<keyword evidence="3 6" id="KW-0285">Flavoprotein</keyword>
<evidence type="ECO:0000259" key="8">
    <source>
        <dbReference type="Pfam" id="PF02770"/>
    </source>
</evidence>
<sequence>MDLLSMQTLEDRLHAINDLIPAFKQRAANNDSTGRFPFENIQDLKNSNYTQLTAPREFGGGEIPLYDFVRFQEAIAIGDGATALSIGWHMGTMMNLAKNRPWKESLFTFICREVQNGALLNVCATEEQTGSPTRGGRPLTTAVKNGDTWVISGRKSFATMSQMLDFFVVSATIEETDEVGFFLIPSQANGVSVEETWDSIAMRSSGSHDLVLENVEIPLEYLTEKLVQRKKTATGYLLHIPACYLGIAEAAKREAVHFAKNYKPNSLPHPIFELPAIQQKIGEIELKLLESRHFLYSVAKMWDESSIEQQNQLSPELSAVKLSVTNKAVEIVDLAMRIVGARSLSEKSPLQRYYRDVRAGLHNPPMDDMTLMLLAKRV</sequence>
<dbReference type="InterPro" id="IPR006091">
    <property type="entry name" value="Acyl-CoA_Oxase/DH_mid-dom"/>
</dbReference>
<reference evidence="10 11" key="1">
    <citation type="submission" date="2017-01" db="EMBL/GenBank/DDBJ databases">
        <title>Draft genome sequence of Bacillus oleronius.</title>
        <authorList>
            <person name="Allam M."/>
        </authorList>
    </citation>
    <scope>NUCLEOTIDE SEQUENCE [LARGE SCALE GENOMIC DNA]</scope>
    <source>
        <strain evidence="10 11">DSM 9356</strain>
    </source>
</reference>
<dbReference type="InterPro" id="IPR046373">
    <property type="entry name" value="Acyl-CoA_Oxase/DH_mid-dom_sf"/>
</dbReference>
<keyword evidence="4 6" id="KW-0274">FAD</keyword>
<keyword evidence="11" id="KW-1185">Reference proteome</keyword>
<dbReference type="EMBL" id="MTLA01000024">
    <property type="protein sequence ID" value="OOP69957.1"/>
    <property type="molecule type" value="Genomic_DNA"/>
</dbReference>
<dbReference type="PIRSF" id="PIRSF016578">
    <property type="entry name" value="HsaA"/>
    <property type="match status" value="1"/>
</dbReference>
<comment type="cofactor">
    <cofactor evidence="1 6">
        <name>FAD</name>
        <dbReference type="ChEBI" id="CHEBI:57692"/>
    </cofactor>
</comment>
<proteinExistence type="inferred from homology"/>
<evidence type="ECO:0000256" key="6">
    <source>
        <dbReference type="RuleBase" id="RU362125"/>
    </source>
</evidence>
<dbReference type="GO" id="GO:0050660">
    <property type="term" value="F:flavin adenine dinucleotide binding"/>
    <property type="evidence" value="ECO:0007669"/>
    <property type="project" value="InterPro"/>
</dbReference>
<dbReference type="SUPFAM" id="SSF56645">
    <property type="entry name" value="Acyl-CoA dehydrogenase NM domain-like"/>
    <property type="match status" value="1"/>
</dbReference>
<evidence type="ECO:0000256" key="4">
    <source>
        <dbReference type="ARBA" id="ARBA00022827"/>
    </source>
</evidence>
<dbReference type="Pfam" id="PF02770">
    <property type="entry name" value="Acyl-CoA_dh_M"/>
    <property type="match status" value="1"/>
</dbReference>
<name>A0A8E2IBQ7_9BACI</name>
<dbReference type="AlphaFoldDB" id="A0A8E2IBQ7"/>
<dbReference type="Gene3D" id="1.10.540.10">
    <property type="entry name" value="Acyl-CoA dehydrogenase/oxidase, N-terminal domain"/>
    <property type="match status" value="1"/>
</dbReference>
<dbReference type="InterPro" id="IPR037069">
    <property type="entry name" value="AcylCoA_DH/ox_N_sf"/>
</dbReference>
<evidence type="ECO:0000313" key="10">
    <source>
        <dbReference type="EMBL" id="OOP69957.1"/>
    </source>
</evidence>
<dbReference type="InterPro" id="IPR013786">
    <property type="entry name" value="AcylCoA_DH/ox_N"/>
</dbReference>
<keyword evidence="5 6" id="KW-0560">Oxidoreductase</keyword>
<accession>A0A8E2IBQ7</accession>
<dbReference type="Pfam" id="PF02771">
    <property type="entry name" value="Acyl-CoA_dh_N"/>
    <property type="match status" value="1"/>
</dbReference>
<evidence type="ECO:0000256" key="5">
    <source>
        <dbReference type="ARBA" id="ARBA00023002"/>
    </source>
</evidence>
<dbReference type="Proteomes" id="UP000189761">
    <property type="component" value="Unassembled WGS sequence"/>
</dbReference>
<dbReference type="Gene3D" id="2.40.110.10">
    <property type="entry name" value="Butyryl-CoA Dehydrogenase, subunit A, domain 2"/>
    <property type="match status" value="1"/>
</dbReference>
<dbReference type="Pfam" id="PF00441">
    <property type="entry name" value="Acyl-CoA_dh_1"/>
    <property type="match status" value="1"/>
</dbReference>
<dbReference type="InterPro" id="IPR036250">
    <property type="entry name" value="AcylCo_DH-like_C"/>
</dbReference>
<dbReference type="CDD" id="cd00567">
    <property type="entry name" value="ACAD"/>
    <property type="match status" value="1"/>
</dbReference>
<evidence type="ECO:0000256" key="3">
    <source>
        <dbReference type="ARBA" id="ARBA00022630"/>
    </source>
</evidence>
<feature type="domain" description="Acyl-CoA dehydrogenase/oxidase C-terminal" evidence="7">
    <location>
        <begin position="241"/>
        <end position="359"/>
    </location>
</feature>
<evidence type="ECO:0000259" key="7">
    <source>
        <dbReference type="Pfam" id="PF00441"/>
    </source>
</evidence>
<dbReference type="InterPro" id="IPR009075">
    <property type="entry name" value="AcylCo_DH/oxidase_C"/>
</dbReference>
<dbReference type="GO" id="GO:0003995">
    <property type="term" value="F:acyl-CoA dehydrogenase activity"/>
    <property type="evidence" value="ECO:0007669"/>
    <property type="project" value="TreeGrafter"/>
</dbReference>
<evidence type="ECO:0000313" key="11">
    <source>
        <dbReference type="Proteomes" id="UP000189761"/>
    </source>
</evidence>
<evidence type="ECO:0000256" key="1">
    <source>
        <dbReference type="ARBA" id="ARBA00001974"/>
    </source>
</evidence>
<dbReference type="PANTHER" id="PTHR43884">
    <property type="entry name" value="ACYL-COA DEHYDROGENASE"/>
    <property type="match status" value="1"/>
</dbReference>
<protein>
    <submittedName>
        <fullName evidence="10">Acyl-CoA dehydrogenase</fullName>
    </submittedName>
</protein>
<evidence type="ECO:0000259" key="9">
    <source>
        <dbReference type="Pfam" id="PF02771"/>
    </source>
</evidence>
<feature type="domain" description="Acyl-CoA oxidase/dehydrogenase middle" evidence="8">
    <location>
        <begin position="123"/>
        <end position="215"/>
    </location>
</feature>
<evidence type="ECO:0000256" key="2">
    <source>
        <dbReference type="ARBA" id="ARBA00009347"/>
    </source>
</evidence>
<dbReference type="Gene3D" id="1.20.140.10">
    <property type="entry name" value="Butyryl-CoA Dehydrogenase, subunit A, domain 3"/>
    <property type="match status" value="1"/>
</dbReference>
<dbReference type="FunFam" id="2.40.110.10:FF:000020">
    <property type="entry name" value="Putative acyl-CoA dehydrogenase YdbM"/>
    <property type="match status" value="1"/>
</dbReference>
<comment type="similarity">
    <text evidence="2 6">Belongs to the acyl-CoA dehydrogenase family.</text>
</comment>
<comment type="caution">
    <text evidence="10">The sequence shown here is derived from an EMBL/GenBank/DDBJ whole genome shotgun (WGS) entry which is preliminary data.</text>
</comment>
<feature type="domain" description="Acyl-CoA dehydrogenase/oxidase N-terminal" evidence="9">
    <location>
        <begin position="24"/>
        <end position="95"/>
    </location>
</feature>